<keyword evidence="2" id="KW-0732">Signal</keyword>
<dbReference type="Proteomes" id="UP001163046">
    <property type="component" value="Unassembled WGS sequence"/>
</dbReference>
<feature type="chain" id="PRO_5040885141" evidence="2">
    <location>
        <begin position="21"/>
        <end position="396"/>
    </location>
</feature>
<proteinExistence type="predicted"/>
<dbReference type="AlphaFoldDB" id="A0A9W9Y716"/>
<dbReference type="GO" id="GO:0030246">
    <property type="term" value="F:carbohydrate binding"/>
    <property type="evidence" value="ECO:0007669"/>
    <property type="project" value="InterPro"/>
</dbReference>
<keyword evidence="4" id="KW-1185">Reference proteome</keyword>
<dbReference type="InterPro" id="IPR008965">
    <property type="entry name" value="CBM2/CBM3_carb-bd_dom_sf"/>
</dbReference>
<dbReference type="EMBL" id="MU827940">
    <property type="protein sequence ID" value="KAJ7314700.1"/>
    <property type="molecule type" value="Genomic_DNA"/>
</dbReference>
<name>A0A9W9Y716_9CNID</name>
<accession>A0A9W9Y716</accession>
<sequence length="396" mass="44864">MLLYWSCVLAFMATFRCTAADQPLIYGTAELEWNWAEAFKVNIRVQMQYPVSNGWRMALIFSQPIKKIEVWRAKVLEMKTSADQMTYALKEMYFNKNLAKGDNLTFAVVAHKSKKNLRPPGKVTVLFKGGTVIPSLPTVPPPTTPPEQLIPIHQLKPIDESDTGFKMNIEYQVPKAIPYWCISLKFTKNISTRNFAIDKAKVTLPREATCDSFCLGPRPYNENLQANSSLRLEFNCNKAKLFEAAPNAFFVFHPDSAQCEDFDLPVPGPVGPQESTDAELIRKWENEFKMKLELQMERSVRGGWKITLKFSEPVAEISNLNIAKVAGKSKDRLTYYIENFPGQIQYANMKQCEKLKIEFGGKLAASSSNKPLTATASFERKEPEYAEVDPQMVCSP</sequence>
<evidence type="ECO:0000313" key="3">
    <source>
        <dbReference type="EMBL" id="KAJ7314700.1"/>
    </source>
</evidence>
<organism evidence="3 4">
    <name type="scientific">Desmophyllum pertusum</name>
    <dbReference type="NCBI Taxonomy" id="174260"/>
    <lineage>
        <taxon>Eukaryota</taxon>
        <taxon>Metazoa</taxon>
        <taxon>Cnidaria</taxon>
        <taxon>Anthozoa</taxon>
        <taxon>Hexacorallia</taxon>
        <taxon>Scleractinia</taxon>
        <taxon>Caryophylliina</taxon>
        <taxon>Caryophylliidae</taxon>
        <taxon>Desmophyllum</taxon>
    </lineage>
</organism>
<comment type="caution">
    <text evidence="3">The sequence shown here is derived from an EMBL/GenBank/DDBJ whole genome shotgun (WGS) entry which is preliminary data.</text>
</comment>
<feature type="region of interest" description="Disordered" evidence="1">
    <location>
        <begin position="372"/>
        <end position="396"/>
    </location>
</feature>
<protein>
    <submittedName>
        <fullName evidence="3">Uncharacterized protein</fullName>
    </submittedName>
</protein>
<evidence type="ECO:0000313" key="4">
    <source>
        <dbReference type="Proteomes" id="UP001163046"/>
    </source>
</evidence>
<evidence type="ECO:0000256" key="2">
    <source>
        <dbReference type="SAM" id="SignalP"/>
    </source>
</evidence>
<dbReference type="OrthoDB" id="5954944at2759"/>
<feature type="signal peptide" evidence="2">
    <location>
        <begin position="1"/>
        <end position="20"/>
    </location>
</feature>
<reference evidence="3" key="1">
    <citation type="submission" date="2023-01" db="EMBL/GenBank/DDBJ databases">
        <title>Genome assembly of the deep-sea coral Lophelia pertusa.</title>
        <authorList>
            <person name="Herrera S."/>
            <person name="Cordes E."/>
        </authorList>
    </citation>
    <scope>NUCLEOTIDE SEQUENCE</scope>
    <source>
        <strain evidence="3">USNM1676648</strain>
        <tissue evidence="3">Polyp</tissue>
    </source>
</reference>
<gene>
    <name evidence="3" type="ORF">OS493_039191</name>
</gene>
<dbReference type="SUPFAM" id="SSF49384">
    <property type="entry name" value="Carbohydrate-binding domain"/>
    <property type="match status" value="1"/>
</dbReference>
<evidence type="ECO:0000256" key="1">
    <source>
        <dbReference type="SAM" id="MobiDB-lite"/>
    </source>
</evidence>